<protein>
    <submittedName>
        <fullName evidence="18">Uncharacterized protein</fullName>
    </submittedName>
</protein>
<evidence type="ECO:0000256" key="9">
    <source>
        <dbReference type="ARBA" id="ARBA00047863"/>
    </source>
</evidence>
<evidence type="ECO:0000256" key="16">
    <source>
        <dbReference type="ARBA" id="ARBA00049428"/>
    </source>
</evidence>
<keyword evidence="5 17" id="KW-1133">Transmembrane helix</keyword>
<evidence type="ECO:0000256" key="12">
    <source>
        <dbReference type="ARBA" id="ARBA00048800"/>
    </source>
</evidence>
<comment type="catalytic activity">
    <reaction evidence="1">
        <text>9-(9Z-hexadecenoyloxy)-octadecanoate + H2O = (9Z)-hexadecenoate + 9-hydroxy-octadecanoate + H(+)</text>
        <dbReference type="Rhea" id="RHEA:52068"/>
        <dbReference type="ChEBI" id="CHEBI:15377"/>
        <dbReference type="ChEBI" id="CHEBI:15378"/>
        <dbReference type="ChEBI" id="CHEBI:32372"/>
        <dbReference type="ChEBI" id="CHEBI:136286"/>
        <dbReference type="ChEBI" id="CHEBI:136309"/>
    </reaction>
    <physiologicalReaction direction="left-to-right" evidence="1">
        <dbReference type="Rhea" id="RHEA:52069"/>
    </physiologicalReaction>
</comment>
<evidence type="ECO:0000256" key="6">
    <source>
        <dbReference type="ARBA" id="ARBA00023136"/>
    </source>
</evidence>
<accession>A0A9P0MWC5</accession>
<feature type="transmembrane region" description="Helical" evidence="17">
    <location>
        <begin position="194"/>
        <end position="215"/>
    </location>
</feature>
<name>A0A9P0MWC5_NEZVI</name>
<feature type="transmembrane region" description="Helical" evidence="17">
    <location>
        <begin position="160"/>
        <end position="179"/>
    </location>
</feature>
<evidence type="ECO:0000256" key="1">
    <source>
        <dbReference type="ARBA" id="ARBA00000923"/>
    </source>
</evidence>
<evidence type="ECO:0000256" key="7">
    <source>
        <dbReference type="ARBA" id="ARBA00047368"/>
    </source>
</evidence>
<evidence type="ECO:0000256" key="3">
    <source>
        <dbReference type="ARBA" id="ARBA00009300"/>
    </source>
</evidence>
<evidence type="ECO:0000256" key="4">
    <source>
        <dbReference type="ARBA" id="ARBA00022692"/>
    </source>
</evidence>
<evidence type="ECO:0000256" key="2">
    <source>
        <dbReference type="ARBA" id="ARBA00004127"/>
    </source>
</evidence>
<dbReference type="Proteomes" id="UP001152798">
    <property type="component" value="Chromosome 7"/>
</dbReference>
<comment type="catalytic activity">
    <reaction evidence="9">
        <text>9-hexadecanoyloxy-octadecanoate + H2O = 9-hydroxy-octadecanoate + hexadecanoate + H(+)</text>
        <dbReference type="Rhea" id="RHEA:52052"/>
        <dbReference type="ChEBI" id="CHEBI:7896"/>
        <dbReference type="ChEBI" id="CHEBI:15377"/>
        <dbReference type="ChEBI" id="CHEBI:15378"/>
        <dbReference type="ChEBI" id="CHEBI:83670"/>
        <dbReference type="ChEBI" id="CHEBI:136286"/>
    </reaction>
    <physiologicalReaction direction="left-to-right" evidence="9">
        <dbReference type="Rhea" id="RHEA:52053"/>
    </physiologicalReaction>
</comment>
<dbReference type="EMBL" id="OV725083">
    <property type="protein sequence ID" value="CAH1406765.1"/>
    <property type="molecule type" value="Genomic_DNA"/>
</dbReference>
<feature type="transmembrane region" description="Helical" evidence="17">
    <location>
        <begin position="12"/>
        <end position="32"/>
    </location>
</feature>
<comment type="catalytic activity">
    <reaction evidence="7">
        <text>12-hexadecanoyloxy-octadecanoate + H2O = 12-hydroxyoctadecanoate + hexadecanoate + H(+)</text>
        <dbReference type="Rhea" id="RHEA:52056"/>
        <dbReference type="ChEBI" id="CHEBI:7896"/>
        <dbReference type="ChEBI" id="CHEBI:15377"/>
        <dbReference type="ChEBI" id="CHEBI:15378"/>
        <dbReference type="ChEBI" id="CHEBI:83677"/>
        <dbReference type="ChEBI" id="CHEBI:84201"/>
    </reaction>
    <physiologicalReaction direction="left-to-right" evidence="7">
        <dbReference type="Rhea" id="RHEA:52057"/>
    </physiologicalReaction>
</comment>
<proteinExistence type="inferred from homology"/>
<feature type="transmembrane region" description="Helical" evidence="17">
    <location>
        <begin position="52"/>
        <end position="74"/>
    </location>
</feature>
<evidence type="ECO:0000256" key="10">
    <source>
        <dbReference type="ARBA" id="ARBA00048680"/>
    </source>
</evidence>
<evidence type="ECO:0000256" key="15">
    <source>
        <dbReference type="ARBA" id="ARBA00049322"/>
    </source>
</evidence>
<comment type="similarity">
    <text evidence="3">Belongs to the AIG1 family.</text>
</comment>
<reference evidence="18" key="1">
    <citation type="submission" date="2022-01" db="EMBL/GenBank/DDBJ databases">
        <authorList>
            <person name="King R."/>
        </authorList>
    </citation>
    <scope>NUCLEOTIDE SEQUENCE</scope>
</reference>
<keyword evidence="6 17" id="KW-0472">Membrane</keyword>
<comment type="catalytic activity">
    <reaction evidence="16">
        <text>12-(9Z-hexadecenoyloxy)-octadecanoate + H2O = 12-hydroxyoctadecanoate + (9Z)-hexadecenoate + H(+)</text>
        <dbReference type="Rhea" id="RHEA:52072"/>
        <dbReference type="ChEBI" id="CHEBI:15377"/>
        <dbReference type="ChEBI" id="CHEBI:15378"/>
        <dbReference type="ChEBI" id="CHEBI:32372"/>
        <dbReference type="ChEBI" id="CHEBI:84201"/>
        <dbReference type="ChEBI" id="CHEBI:136312"/>
    </reaction>
    <physiologicalReaction direction="left-to-right" evidence="16">
        <dbReference type="Rhea" id="RHEA:52073"/>
    </physiologicalReaction>
</comment>
<comment type="catalytic activity">
    <reaction evidence="15">
        <text>13-(9Z-hexadecenoyloxy)-octadecanoate + H2O = 13-hydroxy-octadecanoate + (9Z)-hexadecenoate + H(+)</text>
        <dbReference type="Rhea" id="RHEA:52076"/>
        <dbReference type="ChEBI" id="CHEBI:15377"/>
        <dbReference type="ChEBI" id="CHEBI:15378"/>
        <dbReference type="ChEBI" id="CHEBI:32372"/>
        <dbReference type="ChEBI" id="CHEBI:136304"/>
        <dbReference type="ChEBI" id="CHEBI:136315"/>
    </reaction>
    <physiologicalReaction direction="left-to-right" evidence="15">
        <dbReference type="Rhea" id="RHEA:52077"/>
    </physiologicalReaction>
</comment>
<evidence type="ECO:0000313" key="19">
    <source>
        <dbReference type="Proteomes" id="UP001152798"/>
    </source>
</evidence>
<dbReference type="PANTHER" id="PTHR10989">
    <property type="entry name" value="ANDROGEN-INDUCED PROTEIN 1-RELATED"/>
    <property type="match status" value="1"/>
</dbReference>
<comment type="catalytic activity">
    <reaction evidence="8">
        <text>13-octadecanoyloxy-octadecanoate + H2O = 13-hydroxy-octadecanoate + octadecanoate + H(+)</text>
        <dbReference type="Rhea" id="RHEA:52084"/>
        <dbReference type="ChEBI" id="CHEBI:15377"/>
        <dbReference type="ChEBI" id="CHEBI:15378"/>
        <dbReference type="ChEBI" id="CHEBI:25629"/>
        <dbReference type="ChEBI" id="CHEBI:136304"/>
        <dbReference type="ChEBI" id="CHEBI:136335"/>
    </reaction>
    <physiologicalReaction direction="left-to-right" evidence="8">
        <dbReference type="Rhea" id="RHEA:52085"/>
    </physiologicalReaction>
</comment>
<comment type="catalytic activity">
    <reaction evidence="12">
        <text>9-(9Z-octadecenoyloxy)-octadecanoate + H2O = 9-hydroxy-octadecanoate + (9Z)-octadecenoate + H(+)</text>
        <dbReference type="Rhea" id="RHEA:52048"/>
        <dbReference type="ChEBI" id="CHEBI:15377"/>
        <dbReference type="ChEBI" id="CHEBI:15378"/>
        <dbReference type="ChEBI" id="CHEBI:30823"/>
        <dbReference type="ChEBI" id="CHEBI:136282"/>
        <dbReference type="ChEBI" id="CHEBI:136286"/>
    </reaction>
    <physiologicalReaction direction="left-to-right" evidence="12">
        <dbReference type="Rhea" id="RHEA:52049"/>
    </physiologicalReaction>
</comment>
<dbReference type="InterPro" id="IPR006838">
    <property type="entry name" value="ADTRP_AIG1"/>
</dbReference>
<keyword evidence="4 17" id="KW-0812">Transmembrane</keyword>
<evidence type="ECO:0000256" key="11">
    <source>
        <dbReference type="ARBA" id="ARBA00048701"/>
    </source>
</evidence>
<feature type="transmembrane region" description="Helical" evidence="17">
    <location>
        <begin position="86"/>
        <end position="109"/>
    </location>
</feature>
<evidence type="ECO:0000256" key="13">
    <source>
        <dbReference type="ARBA" id="ARBA00049221"/>
    </source>
</evidence>
<comment type="catalytic activity">
    <reaction evidence="10">
        <text>12-octadecanoyloxy-octadecanoate + H2O = 12-hydroxyoctadecanoate + octadecanoate + H(+)</text>
        <dbReference type="Rhea" id="RHEA:52080"/>
        <dbReference type="ChEBI" id="CHEBI:15377"/>
        <dbReference type="ChEBI" id="CHEBI:15378"/>
        <dbReference type="ChEBI" id="CHEBI:25629"/>
        <dbReference type="ChEBI" id="CHEBI:84201"/>
        <dbReference type="ChEBI" id="CHEBI:136330"/>
    </reaction>
    <physiologicalReaction direction="left-to-right" evidence="10">
        <dbReference type="Rhea" id="RHEA:52081"/>
    </physiologicalReaction>
</comment>
<comment type="subcellular location">
    <subcellularLocation>
        <location evidence="2">Endomembrane system</location>
        <topology evidence="2">Multi-pass membrane protein</topology>
    </subcellularLocation>
</comment>
<evidence type="ECO:0000256" key="5">
    <source>
        <dbReference type="ARBA" id="ARBA00022989"/>
    </source>
</evidence>
<sequence>MAVNEKLLHTSIYGYYLAVLCRILMVGDLTGVSSNTFFDLYMRFNSRFLTKWTFIVILIYYSSMVLSHFLNLIFGESKSSYKLRRFADALFTTIVLPIGMYITIGFWIVYHIDRDLIFPIWLEEIIPGWVNHGVHTFNLVLPLIDLFLVKHTFPPWSEAVYYSALYCGSYTICLFGTYFQHGFWLYPIFEKMTLFQSICYCIVIYILVLVFHHIVKHAAIKFGISDMEIQQKEKNHCSKKVS</sequence>
<keyword evidence="19" id="KW-1185">Reference proteome</keyword>
<evidence type="ECO:0000256" key="8">
    <source>
        <dbReference type="ARBA" id="ARBA00047427"/>
    </source>
</evidence>
<feature type="transmembrane region" description="Helical" evidence="17">
    <location>
        <begin position="129"/>
        <end position="148"/>
    </location>
</feature>
<dbReference type="GO" id="GO:0016020">
    <property type="term" value="C:membrane"/>
    <property type="evidence" value="ECO:0007669"/>
    <property type="project" value="InterPro"/>
</dbReference>
<dbReference type="GO" id="GO:0012505">
    <property type="term" value="C:endomembrane system"/>
    <property type="evidence" value="ECO:0007669"/>
    <property type="project" value="UniProtKB-SubCell"/>
</dbReference>
<dbReference type="OrthoDB" id="1898221at2759"/>
<gene>
    <name evidence="18" type="ORF">NEZAVI_LOCUS14636</name>
</gene>
<evidence type="ECO:0000256" key="17">
    <source>
        <dbReference type="SAM" id="Phobius"/>
    </source>
</evidence>
<dbReference type="PANTHER" id="PTHR10989:SF16">
    <property type="entry name" value="AT02829P-RELATED"/>
    <property type="match status" value="1"/>
</dbReference>
<dbReference type="AlphaFoldDB" id="A0A9P0MWC5"/>
<organism evidence="18 19">
    <name type="scientific">Nezara viridula</name>
    <name type="common">Southern green stink bug</name>
    <name type="synonym">Cimex viridulus</name>
    <dbReference type="NCBI Taxonomy" id="85310"/>
    <lineage>
        <taxon>Eukaryota</taxon>
        <taxon>Metazoa</taxon>
        <taxon>Ecdysozoa</taxon>
        <taxon>Arthropoda</taxon>
        <taxon>Hexapoda</taxon>
        <taxon>Insecta</taxon>
        <taxon>Pterygota</taxon>
        <taxon>Neoptera</taxon>
        <taxon>Paraneoptera</taxon>
        <taxon>Hemiptera</taxon>
        <taxon>Heteroptera</taxon>
        <taxon>Panheteroptera</taxon>
        <taxon>Pentatomomorpha</taxon>
        <taxon>Pentatomoidea</taxon>
        <taxon>Pentatomidae</taxon>
        <taxon>Pentatominae</taxon>
        <taxon>Nezara</taxon>
    </lineage>
</organism>
<comment type="catalytic activity">
    <reaction evidence="11">
        <text>12-(9Z-octadecenoyloxy)-octadecanoate + H2O = 12-hydroxyoctadecanoate + (9Z)-octadecenoate + H(+)</text>
        <dbReference type="Rhea" id="RHEA:52060"/>
        <dbReference type="ChEBI" id="CHEBI:15377"/>
        <dbReference type="ChEBI" id="CHEBI:15378"/>
        <dbReference type="ChEBI" id="CHEBI:30823"/>
        <dbReference type="ChEBI" id="CHEBI:84201"/>
        <dbReference type="ChEBI" id="CHEBI:136302"/>
    </reaction>
    <physiologicalReaction direction="left-to-right" evidence="11">
        <dbReference type="Rhea" id="RHEA:52061"/>
    </physiologicalReaction>
</comment>
<dbReference type="Pfam" id="PF04750">
    <property type="entry name" value="Far-17a_AIG1"/>
    <property type="match status" value="1"/>
</dbReference>
<comment type="catalytic activity">
    <reaction evidence="14">
        <text>13-(9Z-octadecenoyloxy)-octadecanoate + H2O = 13-hydroxy-octadecanoate + (9Z)-octadecenoate + H(+)</text>
        <dbReference type="Rhea" id="RHEA:52064"/>
        <dbReference type="ChEBI" id="CHEBI:15377"/>
        <dbReference type="ChEBI" id="CHEBI:15378"/>
        <dbReference type="ChEBI" id="CHEBI:30823"/>
        <dbReference type="ChEBI" id="CHEBI:136303"/>
        <dbReference type="ChEBI" id="CHEBI:136304"/>
    </reaction>
    <physiologicalReaction direction="left-to-right" evidence="14">
        <dbReference type="Rhea" id="RHEA:52065"/>
    </physiologicalReaction>
</comment>
<evidence type="ECO:0000256" key="14">
    <source>
        <dbReference type="ARBA" id="ARBA00049296"/>
    </source>
</evidence>
<evidence type="ECO:0000313" key="18">
    <source>
        <dbReference type="EMBL" id="CAH1406765.1"/>
    </source>
</evidence>
<comment type="catalytic activity">
    <reaction evidence="13">
        <text>9-octadecanoyloxy-octadecanoate + H2O = 9-hydroxy-octadecanoate + octadecanoate + H(+)</text>
        <dbReference type="Rhea" id="RHEA:52096"/>
        <dbReference type="ChEBI" id="CHEBI:15377"/>
        <dbReference type="ChEBI" id="CHEBI:15378"/>
        <dbReference type="ChEBI" id="CHEBI:25629"/>
        <dbReference type="ChEBI" id="CHEBI:136286"/>
        <dbReference type="ChEBI" id="CHEBI:136373"/>
    </reaction>
    <physiologicalReaction direction="left-to-right" evidence="13">
        <dbReference type="Rhea" id="RHEA:52097"/>
    </physiologicalReaction>
</comment>